<feature type="compositionally biased region" description="Polar residues" evidence="1">
    <location>
        <begin position="216"/>
        <end position="234"/>
    </location>
</feature>
<feature type="compositionally biased region" description="Basic residues" evidence="1">
    <location>
        <begin position="166"/>
        <end position="175"/>
    </location>
</feature>
<organism evidence="2">
    <name type="scientific">viral metagenome</name>
    <dbReference type="NCBI Taxonomy" id="1070528"/>
    <lineage>
        <taxon>unclassified sequences</taxon>
        <taxon>metagenomes</taxon>
        <taxon>organismal metagenomes</taxon>
    </lineage>
</organism>
<evidence type="ECO:0000256" key="1">
    <source>
        <dbReference type="SAM" id="MobiDB-lite"/>
    </source>
</evidence>
<feature type="region of interest" description="Disordered" evidence="1">
    <location>
        <begin position="156"/>
        <end position="234"/>
    </location>
</feature>
<proteinExistence type="predicted"/>
<reference evidence="2" key="1">
    <citation type="journal article" date="2020" name="Nature">
        <title>Giant virus diversity and host interactions through global metagenomics.</title>
        <authorList>
            <person name="Schulz F."/>
            <person name="Roux S."/>
            <person name="Paez-Espino D."/>
            <person name="Jungbluth S."/>
            <person name="Walsh D.A."/>
            <person name="Denef V.J."/>
            <person name="McMahon K.D."/>
            <person name="Konstantinidis K.T."/>
            <person name="Eloe-Fadrosh E.A."/>
            <person name="Kyrpides N.C."/>
            <person name="Woyke T."/>
        </authorList>
    </citation>
    <scope>NUCLEOTIDE SEQUENCE</scope>
    <source>
        <strain evidence="2">GVMAG-M-3300023184-121</strain>
    </source>
</reference>
<evidence type="ECO:0000313" key="2">
    <source>
        <dbReference type="EMBL" id="QHT80864.1"/>
    </source>
</evidence>
<sequence>MGRTRRAKKQNGVHTIRELRTSFEHMEEYTKSVAETSASKDGKIKLIRSEWQKVFFKPLARESAAALLEEHSTHKGRRRTRKRGGAMALSGAPIEHMTRPGLYLAPGHIPNADGGLALSGQSGGASPYGSFIEYIDHGFGNPEIAESSPVVWPSPAANMGSNRVGGGKKGRRVRRGGGNPIGDMVRPIVDEALSRPFSSSAPSSPLQDAQIAWKGQQHSLNPDQSHRSLSYQTI</sequence>
<name>A0A6C0HKC0_9ZZZZ</name>
<feature type="compositionally biased region" description="Low complexity" evidence="1">
    <location>
        <begin position="194"/>
        <end position="205"/>
    </location>
</feature>
<protein>
    <submittedName>
        <fullName evidence="2">Uncharacterized protein</fullName>
    </submittedName>
</protein>
<accession>A0A6C0HKC0</accession>
<dbReference type="AlphaFoldDB" id="A0A6C0HKC0"/>
<dbReference type="EMBL" id="MN739975">
    <property type="protein sequence ID" value="QHT80864.1"/>
    <property type="molecule type" value="Genomic_DNA"/>
</dbReference>